<dbReference type="PROSITE" id="PS00070">
    <property type="entry name" value="ALDEHYDE_DEHYDR_CYS"/>
    <property type="match status" value="1"/>
</dbReference>
<dbReference type="PANTHER" id="PTHR43570">
    <property type="entry name" value="ALDEHYDE DEHYDROGENASE"/>
    <property type="match status" value="1"/>
</dbReference>
<dbReference type="PANTHER" id="PTHR43570:SF20">
    <property type="entry name" value="ALDEHYDE DEHYDROGENASE ALDX-RELATED"/>
    <property type="match status" value="1"/>
</dbReference>
<evidence type="ECO:0000256" key="1">
    <source>
        <dbReference type="ARBA" id="ARBA00009986"/>
    </source>
</evidence>
<dbReference type="SUPFAM" id="SSF53720">
    <property type="entry name" value="ALDH-like"/>
    <property type="match status" value="1"/>
</dbReference>
<sequence length="470" mass="53040">MLRNEFQIIDQIYDSQVENKFIIKKLTVNERIILLQKLEESILAHRQEITQGLHLDFRKSIIEAESTEIFPIISEIRLFRKNLKKWAKTKSVSNNIVFFGSNAKIQYEAKGNCLIISPWNYPFQLALVHLVACIAAGNTAIVKPSEFSPNTNKVVKKIINSVFSSNHVEVVKGEIDVTTHLLNKKFDHIHFTGSPKVGKIIMAAGAKHLSSVTLELGGKSPLIIDDTMPLETIVSKAIWGKLVNNGQTCIAPDYILIQENRLNDFVKSAIKYLEKTFGQDPKESPDLARIINNKNFHRIRDLIQDSIAKGAKCPYGNDYDEKELYIKPTLLTHVDSNSEILHEEIFGPVFPIISYTTINEAINFINEREKPLALYIFSKNKALIQQISDETSSGAVMVNETLIHIMHPNLPFGGVNNSGIGSSTGKFGFEDFSHAKPVLDVNQLVSPTKFINYPYNSRTQKIINLMMKYL</sequence>
<organism evidence="9 10">
    <name type="scientific">Faecalibacter rhinopitheci</name>
    <dbReference type="NCBI Taxonomy" id="2779678"/>
    <lineage>
        <taxon>Bacteria</taxon>
        <taxon>Pseudomonadati</taxon>
        <taxon>Bacteroidota</taxon>
        <taxon>Flavobacteriia</taxon>
        <taxon>Flavobacteriales</taxon>
        <taxon>Weeksellaceae</taxon>
        <taxon>Faecalibacter</taxon>
    </lineage>
</organism>
<evidence type="ECO:0000256" key="2">
    <source>
        <dbReference type="ARBA" id="ARBA00023002"/>
    </source>
</evidence>
<accession>A0A8J7K389</accession>
<dbReference type="FunFam" id="3.40.309.10:FF:000003">
    <property type="entry name" value="Aldehyde dehydrogenase"/>
    <property type="match status" value="1"/>
</dbReference>
<evidence type="ECO:0000256" key="7">
    <source>
        <dbReference type="RuleBase" id="RU003345"/>
    </source>
</evidence>
<dbReference type="EMBL" id="JADGIK010000001">
    <property type="protein sequence ID" value="MBF0595864.1"/>
    <property type="molecule type" value="Genomic_DNA"/>
</dbReference>
<evidence type="ECO:0000256" key="5">
    <source>
        <dbReference type="PIRSR" id="PIRSR036492-1"/>
    </source>
</evidence>
<name>A0A8J7K389_9FLAO</name>
<reference evidence="9" key="1">
    <citation type="submission" date="2020-10" db="EMBL/GenBank/DDBJ databases">
        <authorList>
            <person name="Lu T."/>
            <person name="Wang Q."/>
            <person name="Han X."/>
        </authorList>
    </citation>
    <scope>NUCLEOTIDE SEQUENCE</scope>
    <source>
        <strain evidence="9">WQ 117</strain>
    </source>
</reference>
<comment type="caution">
    <text evidence="9">The sequence shown here is derived from an EMBL/GenBank/DDBJ whole genome shotgun (WGS) entry which is preliminary data.</text>
</comment>
<dbReference type="InterPro" id="IPR016162">
    <property type="entry name" value="Ald_DH_N"/>
</dbReference>
<dbReference type="PROSITE" id="PS00687">
    <property type="entry name" value="ALDEHYDE_DEHYDR_GLU"/>
    <property type="match status" value="1"/>
</dbReference>
<evidence type="ECO:0000256" key="4">
    <source>
        <dbReference type="PIRNR" id="PIRNR036492"/>
    </source>
</evidence>
<feature type="active site" evidence="5">
    <location>
        <position position="249"/>
    </location>
</feature>
<dbReference type="GO" id="GO:0004029">
    <property type="term" value="F:aldehyde dehydrogenase (NAD+) activity"/>
    <property type="evidence" value="ECO:0007669"/>
    <property type="project" value="TreeGrafter"/>
</dbReference>
<evidence type="ECO:0000313" key="9">
    <source>
        <dbReference type="EMBL" id="MBF0595864.1"/>
    </source>
</evidence>
<dbReference type="GO" id="GO:0005737">
    <property type="term" value="C:cytoplasm"/>
    <property type="evidence" value="ECO:0007669"/>
    <property type="project" value="TreeGrafter"/>
</dbReference>
<dbReference type="InterPro" id="IPR016163">
    <property type="entry name" value="Ald_DH_C"/>
</dbReference>
<comment type="similarity">
    <text evidence="1 4 7">Belongs to the aldehyde dehydrogenase family.</text>
</comment>
<keyword evidence="2 4" id="KW-0560">Oxidoreductase</keyword>
<keyword evidence="3" id="KW-0520">NAD</keyword>
<evidence type="ECO:0000256" key="3">
    <source>
        <dbReference type="ARBA" id="ARBA00023027"/>
    </source>
</evidence>
<dbReference type="InterPro" id="IPR015590">
    <property type="entry name" value="Aldehyde_DH_dom"/>
</dbReference>
<dbReference type="Gene3D" id="3.40.605.10">
    <property type="entry name" value="Aldehyde Dehydrogenase, Chain A, domain 1"/>
    <property type="match status" value="1"/>
</dbReference>
<dbReference type="InterPro" id="IPR016161">
    <property type="entry name" value="Ald_DH/histidinol_DH"/>
</dbReference>
<proteinExistence type="inferred from homology"/>
<dbReference type="InterPro" id="IPR029510">
    <property type="entry name" value="Ald_DH_CS_GLU"/>
</dbReference>
<dbReference type="Gene3D" id="3.40.309.10">
    <property type="entry name" value="Aldehyde Dehydrogenase, Chain A, domain 2"/>
    <property type="match status" value="1"/>
</dbReference>
<feature type="domain" description="Aldehyde dehydrogenase" evidence="8">
    <location>
        <begin position="23"/>
        <end position="437"/>
    </location>
</feature>
<dbReference type="InterPro" id="IPR012394">
    <property type="entry name" value="Aldehyde_DH_NAD(P)"/>
</dbReference>
<evidence type="ECO:0000256" key="6">
    <source>
        <dbReference type="PROSITE-ProRule" id="PRU10007"/>
    </source>
</evidence>
<keyword evidence="10" id="KW-1185">Reference proteome</keyword>
<dbReference type="AlphaFoldDB" id="A0A8J7K389"/>
<dbReference type="Pfam" id="PF00171">
    <property type="entry name" value="Aldedh"/>
    <property type="match status" value="1"/>
</dbReference>
<evidence type="ECO:0000259" key="8">
    <source>
        <dbReference type="Pfam" id="PF00171"/>
    </source>
</evidence>
<dbReference type="RefSeq" id="WP_194181399.1">
    <property type="nucleotide sequence ID" value="NZ_JADGIK010000001.1"/>
</dbReference>
<gene>
    <name evidence="9" type="ORF">IM532_00060</name>
</gene>
<dbReference type="PIRSF" id="PIRSF036492">
    <property type="entry name" value="ALDH"/>
    <property type="match status" value="1"/>
</dbReference>
<dbReference type="GO" id="GO:0006081">
    <property type="term" value="P:aldehyde metabolic process"/>
    <property type="evidence" value="ECO:0007669"/>
    <property type="project" value="InterPro"/>
</dbReference>
<dbReference type="Proteomes" id="UP000608754">
    <property type="component" value="Unassembled WGS sequence"/>
</dbReference>
<dbReference type="InterPro" id="IPR016160">
    <property type="entry name" value="Ald_DH_CS_CYS"/>
</dbReference>
<protein>
    <recommendedName>
        <fullName evidence="4">Aldehyde dehydrogenase</fullName>
    </recommendedName>
</protein>
<evidence type="ECO:0000313" key="10">
    <source>
        <dbReference type="Proteomes" id="UP000608754"/>
    </source>
</evidence>
<feature type="active site" evidence="5 6">
    <location>
        <position position="215"/>
    </location>
</feature>